<evidence type="ECO:0000313" key="10">
    <source>
        <dbReference type="Proteomes" id="UP000772186"/>
    </source>
</evidence>
<comment type="similarity">
    <text evidence="8">Belongs to the ATPase delta chain family.</text>
</comment>
<keyword evidence="8" id="KW-1003">Cell membrane</keyword>
<dbReference type="GO" id="GO:0045259">
    <property type="term" value="C:proton-transporting ATP synthase complex"/>
    <property type="evidence" value="ECO:0007669"/>
    <property type="project" value="UniProtKB-KW"/>
</dbReference>
<dbReference type="GO" id="GO:0046933">
    <property type="term" value="F:proton-transporting ATP synthase activity, rotational mechanism"/>
    <property type="evidence" value="ECO:0007669"/>
    <property type="project" value="UniProtKB-UniRule"/>
</dbReference>
<dbReference type="EMBL" id="JAIQBY010000033">
    <property type="protein sequence ID" value="MBZ4195608.1"/>
    <property type="molecule type" value="Genomic_DNA"/>
</dbReference>
<dbReference type="InterPro" id="IPR026015">
    <property type="entry name" value="ATP_synth_OSCP/delta_N_sf"/>
</dbReference>
<reference evidence="9 10" key="1">
    <citation type="submission" date="2021-09" db="EMBL/GenBank/DDBJ databases">
        <title>WGS of Mycoplasma sp. Zaradi2 strains.</title>
        <authorList>
            <person name="Spergser J."/>
        </authorList>
    </citation>
    <scope>NUCLEOTIDE SEQUENCE [LARGE SCALE GENOMIC DNA]</scope>
    <source>
        <strain evidence="9 10">1331</strain>
    </source>
</reference>
<gene>
    <name evidence="8 9" type="primary">atpH</name>
    <name evidence="9" type="ORF">LAD73_02685</name>
</gene>
<dbReference type="PANTHER" id="PTHR11910">
    <property type="entry name" value="ATP SYNTHASE DELTA CHAIN"/>
    <property type="match status" value="1"/>
</dbReference>
<dbReference type="InterPro" id="IPR000711">
    <property type="entry name" value="ATPase_OSCP/dsu"/>
</dbReference>
<keyword evidence="3 8" id="KW-0375">Hydrogen ion transport</keyword>
<dbReference type="PROSITE" id="PS00389">
    <property type="entry name" value="ATPASE_DELTA"/>
    <property type="match status" value="1"/>
</dbReference>
<comment type="caution">
    <text evidence="9">The sequence shown here is derived from an EMBL/GenBank/DDBJ whole genome shotgun (WGS) entry which is preliminary data.</text>
</comment>
<evidence type="ECO:0000256" key="6">
    <source>
        <dbReference type="ARBA" id="ARBA00023196"/>
    </source>
</evidence>
<dbReference type="SUPFAM" id="SSF47928">
    <property type="entry name" value="N-terminal domain of the delta subunit of the F1F0-ATP synthase"/>
    <property type="match status" value="1"/>
</dbReference>
<evidence type="ECO:0000313" key="9">
    <source>
        <dbReference type="EMBL" id="MBZ4195608.1"/>
    </source>
</evidence>
<evidence type="ECO:0000256" key="7">
    <source>
        <dbReference type="ARBA" id="ARBA00023310"/>
    </source>
</evidence>
<evidence type="ECO:0000256" key="4">
    <source>
        <dbReference type="ARBA" id="ARBA00023065"/>
    </source>
</evidence>
<evidence type="ECO:0000256" key="8">
    <source>
        <dbReference type="HAMAP-Rule" id="MF_01416"/>
    </source>
</evidence>
<evidence type="ECO:0000256" key="1">
    <source>
        <dbReference type="ARBA" id="ARBA00004370"/>
    </source>
</evidence>
<organism evidence="9 10">
    <name type="scientific">Mycoplasma tauri</name>
    <dbReference type="NCBI Taxonomy" id="547987"/>
    <lineage>
        <taxon>Bacteria</taxon>
        <taxon>Bacillati</taxon>
        <taxon>Mycoplasmatota</taxon>
        <taxon>Mollicutes</taxon>
        <taxon>Mycoplasmataceae</taxon>
        <taxon>Mycoplasma</taxon>
    </lineage>
</organism>
<evidence type="ECO:0000256" key="2">
    <source>
        <dbReference type="ARBA" id="ARBA00022448"/>
    </source>
</evidence>
<comment type="function">
    <text evidence="8">This protein is part of the stalk that links CF(0) to CF(1). It either transmits conformational changes from CF(0) to CF(1) or is implicated in proton conduction.</text>
</comment>
<dbReference type="Proteomes" id="UP000772186">
    <property type="component" value="Unassembled WGS sequence"/>
</dbReference>
<keyword evidence="6 8" id="KW-0139">CF(1)</keyword>
<keyword evidence="2 8" id="KW-0813">Transport</keyword>
<dbReference type="GO" id="GO:0005886">
    <property type="term" value="C:plasma membrane"/>
    <property type="evidence" value="ECO:0007669"/>
    <property type="project" value="UniProtKB-SubCell"/>
</dbReference>
<dbReference type="HAMAP" id="MF_01416">
    <property type="entry name" value="ATP_synth_delta_bact"/>
    <property type="match status" value="1"/>
</dbReference>
<dbReference type="Gene3D" id="1.10.520.20">
    <property type="entry name" value="N-terminal domain of the delta subunit of the F1F0-ATP synthase"/>
    <property type="match status" value="1"/>
</dbReference>
<dbReference type="RefSeq" id="WP_205517615.1">
    <property type="nucleotide sequence ID" value="NZ_CP070479.1"/>
</dbReference>
<accession>A0A953NET0</accession>
<keyword evidence="5 8" id="KW-0472">Membrane</keyword>
<comment type="subcellular location">
    <subcellularLocation>
        <location evidence="8">Cell membrane</location>
        <topology evidence="8">Peripheral membrane protein</topology>
    </subcellularLocation>
    <subcellularLocation>
        <location evidence="1">Membrane</location>
    </subcellularLocation>
</comment>
<keyword evidence="7 8" id="KW-0066">ATP synthesis</keyword>
<dbReference type="AlphaFoldDB" id="A0A953NET0"/>
<keyword evidence="10" id="KW-1185">Reference proteome</keyword>
<comment type="function">
    <text evidence="8">F(1)F(0) ATP synthase produces ATP from ADP in the presence of a proton or sodium gradient. F-type ATPases consist of two structural domains, F(1) containing the extramembraneous catalytic core and F(0) containing the membrane proton channel, linked together by a central stalk and a peripheral stalk. During catalysis, ATP synthesis in the catalytic domain of F(1) is coupled via a rotary mechanism of the central stalk subunits to proton translocation.</text>
</comment>
<dbReference type="PRINTS" id="PR00125">
    <property type="entry name" value="ATPASEDELTA"/>
</dbReference>
<evidence type="ECO:0000256" key="3">
    <source>
        <dbReference type="ARBA" id="ARBA00022781"/>
    </source>
</evidence>
<name>A0A953NET0_9MOLU</name>
<dbReference type="Pfam" id="PF00213">
    <property type="entry name" value="OSCP"/>
    <property type="match status" value="1"/>
</dbReference>
<evidence type="ECO:0000256" key="5">
    <source>
        <dbReference type="ARBA" id="ARBA00023136"/>
    </source>
</evidence>
<keyword evidence="4 8" id="KW-0406">Ion transport</keyword>
<dbReference type="InterPro" id="IPR020781">
    <property type="entry name" value="ATPase_OSCP/d_CS"/>
</dbReference>
<dbReference type="NCBIfam" id="TIGR01145">
    <property type="entry name" value="ATP_synt_delta"/>
    <property type="match status" value="1"/>
</dbReference>
<protein>
    <recommendedName>
        <fullName evidence="8">ATP synthase subunit delta</fullName>
    </recommendedName>
    <alternativeName>
        <fullName evidence="8">ATP synthase F(1) sector subunit delta</fullName>
    </alternativeName>
    <alternativeName>
        <fullName evidence="8">F-type ATPase subunit delta</fullName>
        <shortName evidence="8">F-ATPase subunit delta</shortName>
    </alternativeName>
</protein>
<sequence>MYTKANPDGYALALYDLIKEEKNIEKTYDSIASFYNLVKENIDVINFLKSFKVSQYDKFKIIDEFALNDDKLKTFSTFLKVVTKNNYAGALIRILSIYLKIVEKELGIIRANIITAFEIEEKILEKIKLKLEKNLSKKVILKTYLDKSLISGFRIEFNNKIIEQNIKKDLEKIGLLMKKNKGGLNG</sequence>
<proteinExistence type="inferred from homology"/>